<reference evidence="7 8" key="1">
    <citation type="submission" date="2021-06" db="EMBL/GenBank/DDBJ databases">
        <title>Description of novel taxa of the family Lachnospiraceae.</title>
        <authorList>
            <person name="Chaplin A.V."/>
            <person name="Sokolova S.R."/>
            <person name="Pikina A.P."/>
            <person name="Korzhanova M."/>
            <person name="Belova V."/>
            <person name="Korostin D."/>
            <person name="Efimov B.A."/>
        </authorList>
    </citation>
    <scope>NUCLEOTIDE SEQUENCE [LARGE SCALE GENOMIC DNA]</scope>
    <source>
        <strain evidence="7 8">ASD4241</strain>
    </source>
</reference>
<feature type="transmembrane region" description="Helical" evidence="6">
    <location>
        <begin position="295"/>
        <end position="313"/>
    </location>
</feature>
<gene>
    <name evidence="7" type="ORF">KTH90_24190</name>
</gene>
<sequence length="322" mass="34699">MQTQIANEKKEFKLSFVTKISKQNLVPIIGLVTVILFFGIASRGRIFTAQNFTAFFNEVFMILLTSCGLIFIIAQGEMDLSVAGVAAICCAIGAYAASVNVNLALPVAIIVGLGLGMLNGFVVSKLKISSFFVTIAISFMLRGIVELILRDGSKSVPYELLEYDKVWIKIIVASVVAIICFILFTYTAYGKWCRAVGSRVEVVRQTGVKVRWVKVSSYMLMGAIAGLIAFFFLTRSGTATAATGSTLQFSAMQALLFGGAVLSGGYSVRFRAVIIGSIIMAVISNGLTICGVESTLQQLVKGVLFIIVVALTFDRKSIEVIK</sequence>
<keyword evidence="8" id="KW-1185">Reference proteome</keyword>
<feature type="transmembrane region" description="Helical" evidence="6">
    <location>
        <begin position="215"/>
        <end position="233"/>
    </location>
</feature>
<dbReference type="CDD" id="cd06579">
    <property type="entry name" value="TM_PBP1_transp_AraH_like"/>
    <property type="match status" value="1"/>
</dbReference>
<accession>A0ABS6KEZ0</accession>
<proteinExistence type="predicted"/>
<comment type="caution">
    <text evidence="7">The sequence shown here is derived from an EMBL/GenBank/DDBJ whole genome shotgun (WGS) entry which is preliminary data.</text>
</comment>
<feature type="transmembrane region" description="Helical" evidence="6">
    <location>
        <begin position="128"/>
        <end position="145"/>
    </location>
</feature>
<feature type="transmembrane region" description="Helical" evidence="6">
    <location>
        <begin position="103"/>
        <end position="122"/>
    </location>
</feature>
<dbReference type="RefSeq" id="WP_158355605.1">
    <property type="nucleotide sequence ID" value="NZ_JAHQCX010000029.1"/>
</dbReference>
<feature type="transmembrane region" description="Helical" evidence="6">
    <location>
        <begin position="25"/>
        <end position="42"/>
    </location>
</feature>
<evidence type="ECO:0000256" key="2">
    <source>
        <dbReference type="ARBA" id="ARBA00022475"/>
    </source>
</evidence>
<protein>
    <submittedName>
        <fullName evidence="7">ABC transporter permease</fullName>
    </submittedName>
</protein>
<keyword evidence="2" id="KW-1003">Cell membrane</keyword>
<dbReference type="InterPro" id="IPR001851">
    <property type="entry name" value="ABC_transp_permease"/>
</dbReference>
<feature type="transmembrane region" description="Helical" evidence="6">
    <location>
        <begin position="80"/>
        <end position="96"/>
    </location>
</feature>
<evidence type="ECO:0000313" key="7">
    <source>
        <dbReference type="EMBL" id="MBU9729095.1"/>
    </source>
</evidence>
<keyword evidence="5 6" id="KW-0472">Membrane</keyword>
<comment type="subcellular location">
    <subcellularLocation>
        <location evidence="1">Cell membrane</location>
        <topology evidence="1">Multi-pass membrane protein</topology>
    </subcellularLocation>
</comment>
<keyword evidence="3 6" id="KW-0812">Transmembrane</keyword>
<evidence type="ECO:0000256" key="1">
    <source>
        <dbReference type="ARBA" id="ARBA00004651"/>
    </source>
</evidence>
<evidence type="ECO:0000256" key="6">
    <source>
        <dbReference type="SAM" id="Phobius"/>
    </source>
</evidence>
<feature type="transmembrane region" description="Helical" evidence="6">
    <location>
        <begin position="166"/>
        <end position="189"/>
    </location>
</feature>
<evidence type="ECO:0000256" key="5">
    <source>
        <dbReference type="ARBA" id="ARBA00023136"/>
    </source>
</evidence>
<feature type="transmembrane region" description="Helical" evidence="6">
    <location>
        <begin position="254"/>
        <end position="283"/>
    </location>
</feature>
<keyword evidence="4 6" id="KW-1133">Transmembrane helix</keyword>
<feature type="transmembrane region" description="Helical" evidence="6">
    <location>
        <begin position="54"/>
        <end position="74"/>
    </location>
</feature>
<name>A0ABS6KEZ0_9FIRM</name>
<dbReference type="PANTHER" id="PTHR32196">
    <property type="entry name" value="ABC TRANSPORTER PERMEASE PROTEIN YPHD-RELATED-RELATED"/>
    <property type="match status" value="1"/>
</dbReference>
<evidence type="ECO:0000256" key="3">
    <source>
        <dbReference type="ARBA" id="ARBA00022692"/>
    </source>
</evidence>
<organism evidence="7 8">
    <name type="scientific">Diplocloster modestus</name>
    <dbReference type="NCBI Taxonomy" id="2850322"/>
    <lineage>
        <taxon>Bacteria</taxon>
        <taxon>Bacillati</taxon>
        <taxon>Bacillota</taxon>
        <taxon>Clostridia</taxon>
        <taxon>Lachnospirales</taxon>
        <taxon>Lachnospiraceae</taxon>
        <taxon>Diplocloster</taxon>
    </lineage>
</organism>
<evidence type="ECO:0000313" key="8">
    <source>
        <dbReference type="Proteomes" id="UP001314681"/>
    </source>
</evidence>
<dbReference type="Proteomes" id="UP001314681">
    <property type="component" value="Unassembled WGS sequence"/>
</dbReference>
<dbReference type="Pfam" id="PF02653">
    <property type="entry name" value="BPD_transp_2"/>
    <property type="match status" value="1"/>
</dbReference>
<evidence type="ECO:0000256" key="4">
    <source>
        <dbReference type="ARBA" id="ARBA00022989"/>
    </source>
</evidence>
<dbReference type="EMBL" id="JAHQCX010000029">
    <property type="protein sequence ID" value="MBU9729095.1"/>
    <property type="molecule type" value="Genomic_DNA"/>
</dbReference>